<feature type="domain" description="FLYWCH-type" evidence="4">
    <location>
        <begin position="161"/>
        <end position="216"/>
    </location>
</feature>
<dbReference type="Pfam" id="PF04500">
    <property type="entry name" value="FLYWCH"/>
    <property type="match status" value="3"/>
</dbReference>
<accession>A0A922M7V2</accession>
<dbReference type="InterPro" id="IPR007588">
    <property type="entry name" value="Znf_FLYWCH"/>
</dbReference>
<dbReference type="Gene3D" id="2.20.25.240">
    <property type="match status" value="2"/>
</dbReference>
<evidence type="ECO:0000256" key="1">
    <source>
        <dbReference type="ARBA" id="ARBA00022723"/>
    </source>
</evidence>
<dbReference type="AlphaFoldDB" id="A0A922M7V2"/>
<name>A0A922M7V2_SPOEX</name>
<comment type="caution">
    <text evidence="5">The sequence shown here is derived from an EMBL/GenBank/DDBJ whole genome shotgun (WGS) entry which is preliminary data.</text>
</comment>
<evidence type="ECO:0000259" key="4">
    <source>
        <dbReference type="Pfam" id="PF04500"/>
    </source>
</evidence>
<proteinExistence type="predicted"/>
<keyword evidence="1" id="KW-0479">Metal-binding</keyword>
<dbReference type="Proteomes" id="UP000814243">
    <property type="component" value="Unassembled WGS sequence"/>
</dbReference>
<reference evidence="5" key="1">
    <citation type="journal article" date="2021" name="G3 (Bethesda)">
        <title>Genome and transcriptome analysis of the beet armyworm Spodoptera exigua reveals targets for pest control. .</title>
        <authorList>
            <person name="Simon S."/>
            <person name="Breeschoten T."/>
            <person name="Jansen H.J."/>
            <person name="Dirks R.P."/>
            <person name="Schranz M.E."/>
            <person name="Ros V.I.D."/>
        </authorList>
    </citation>
    <scope>NUCLEOTIDE SEQUENCE</scope>
    <source>
        <strain evidence="5">TB_SE_WUR_2020</strain>
    </source>
</reference>
<organism evidence="5 6">
    <name type="scientific">Spodoptera exigua</name>
    <name type="common">Beet armyworm</name>
    <name type="synonym">Noctua fulgens</name>
    <dbReference type="NCBI Taxonomy" id="7107"/>
    <lineage>
        <taxon>Eukaryota</taxon>
        <taxon>Metazoa</taxon>
        <taxon>Ecdysozoa</taxon>
        <taxon>Arthropoda</taxon>
        <taxon>Hexapoda</taxon>
        <taxon>Insecta</taxon>
        <taxon>Pterygota</taxon>
        <taxon>Neoptera</taxon>
        <taxon>Endopterygota</taxon>
        <taxon>Lepidoptera</taxon>
        <taxon>Glossata</taxon>
        <taxon>Ditrysia</taxon>
        <taxon>Noctuoidea</taxon>
        <taxon>Noctuidae</taxon>
        <taxon>Amphipyrinae</taxon>
        <taxon>Spodoptera</taxon>
    </lineage>
</organism>
<feature type="domain" description="FLYWCH-type" evidence="4">
    <location>
        <begin position="26"/>
        <end position="81"/>
    </location>
</feature>
<keyword evidence="3" id="KW-0862">Zinc</keyword>
<dbReference type="EMBL" id="JACEFF010000759">
    <property type="protein sequence ID" value="KAH9631440.1"/>
    <property type="molecule type" value="Genomic_DNA"/>
</dbReference>
<keyword evidence="2" id="KW-0863">Zinc-finger</keyword>
<sequence length="220" mass="26006">MNGRKTRWRCATHERWRCIVADYEYTKRGTKILVLNGIKYRLSGKTANKIWWRCATHEKYRCKSVVHMVEDIIVHYYDNHTTDVMAVFDYTRRGTKILILDGIKYRCNGMTGNKVWWRCSTHEKWRCKSIVHTVDDIIVRYMNEHTTGSQGSSVVAEYEYSKRGSKILVVNGLKFRLQGMNGCKVRWRCASHEKWRCKSVVHTIDDVIVRYLNQHTTGSY</sequence>
<evidence type="ECO:0000256" key="2">
    <source>
        <dbReference type="ARBA" id="ARBA00022771"/>
    </source>
</evidence>
<dbReference type="GO" id="GO:0008270">
    <property type="term" value="F:zinc ion binding"/>
    <property type="evidence" value="ECO:0007669"/>
    <property type="project" value="UniProtKB-KW"/>
</dbReference>
<protein>
    <recommendedName>
        <fullName evidence="4">FLYWCH-type domain-containing protein</fullName>
    </recommendedName>
</protein>
<gene>
    <name evidence="5" type="ORF">HF086_014285</name>
</gene>
<evidence type="ECO:0000256" key="3">
    <source>
        <dbReference type="ARBA" id="ARBA00022833"/>
    </source>
</evidence>
<feature type="domain" description="FLYWCH-type" evidence="4">
    <location>
        <begin position="90"/>
        <end position="146"/>
    </location>
</feature>
<evidence type="ECO:0000313" key="6">
    <source>
        <dbReference type="Proteomes" id="UP000814243"/>
    </source>
</evidence>
<evidence type="ECO:0000313" key="5">
    <source>
        <dbReference type="EMBL" id="KAH9631440.1"/>
    </source>
</evidence>